<sequence>MICDVRTPLVWFGLQFFNWVQNKLSVSGRQGHKPDAGSANYNYYLKQQPNREEFKDWAYELLAIGTFGNNHTNNNPQMKNEQENSSSYSSPDLTEFTAEEVGKLQKELTKPLKRKPAAKKEEEEEDQVLELPFERFLSYPSSFEVSHRISGAACSDGDYREDDIERAISVIIAKCKEVRAEKKKKKKEIGTKAVSFLLKKMIVCATGFSAAHCLRDPLQESRMEKPLRTTVRKKTYPASSLPASSMKRCIESNKHIQEMMNEEESEESARASKWVKTDSEYIVLEI</sequence>
<evidence type="ECO:0000313" key="5">
    <source>
        <dbReference type="Proteomes" id="UP001279734"/>
    </source>
</evidence>
<dbReference type="GO" id="GO:0040008">
    <property type="term" value="P:regulation of growth"/>
    <property type="evidence" value="ECO:0007669"/>
    <property type="project" value="InterPro"/>
</dbReference>
<comment type="similarity">
    <text evidence="2">Belongs to the LAZY family.</text>
</comment>
<evidence type="ECO:0000313" key="4">
    <source>
        <dbReference type="EMBL" id="GMH16043.1"/>
    </source>
</evidence>
<accession>A0AAD3SRB2</accession>
<feature type="region of interest" description="Disordered" evidence="3">
    <location>
        <begin position="107"/>
        <end position="126"/>
    </location>
</feature>
<dbReference type="AlphaFoldDB" id="A0AAD3SRB2"/>
<dbReference type="Proteomes" id="UP001279734">
    <property type="component" value="Unassembled WGS sequence"/>
</dbReference>
<keyword evidence="1" id="KW-0341">Growth regulation</keyword>
<organism evidence="4 5">
    <name type="scientific">Nepenthes gracilis</name>
    <name type="common">Slender pitcher plant</name>
    <dbReference type="NCBI Taxonomy" id="150966"/>
    <lineage>
        <taxon>Eukaryota</taxon>
        <taxon>Viridiplantae</taxon>
        <taxon>Streptophyta</taxon>
        <taxon>Embryophyta</taxon>
        <taxon>Tracheophyta</taxon>
        <taxon>Spermatophyta</taxon>
        <taxon>Magnoliopsida</taxon>
        <taxon>eudicotyledons</taxon>
        <taxon>Gunneridae</taxon>
        <taxon>Pentapetalae</taxon>
        <taxon>Caryophyllales</taxon>
        <taxon>Nepenthaceae</taxon>
        <taxon>Nepenthes</taxon>
    </lineage>
</organism>
<protein>
    <submittedName>
        <fullName evidence="4">Uncharacterized protein</fullName>
    </submittedName>
</protein>
<dbReference type="InterPro" id="IPR044683">
    <property type="entry name" value="LAZY"/>
</dbReference>
<name>A0AAD3SRB2_NEPGR</name>
<dbReference type="EMBL" id="BSYO01000016">
    <property type="protein sequence ID" value="GMH16043.1"/>
    <property type="molecule type" value="Genomic_DNA"/>
</dbReference>
<dbReference type="PANTHER" id="PTHR34045:SF3">
    <property type="entry name" value="PROTEIN LAZY 4"/>
    <property type="match status" value="1"/>
</dbReference>
<dbReference type="GO" id="GO:0009630">
    <property type="term" value="P:gravitropism"/>
    <property type="evidence" value="ECO:0007669"/>
    <property type="project" value="InterPro"/>
</dbReference>
<evidence type="ECO:0000256" key="2">
    <source>
        <dbReference type="ARBA" id="ARBA00024198"/>
    </source>
</evidence>
<keyword evidence="5" id="KW-1185">Reference proteome</keyword>
<evidence type="ECO:0000256" key="3">
    <source>
        <dbReference type="SAM" id="MobiDB-lite"/>
    </source>
</evidence>
<proteinExistence type="inferred from homology"/>
<comment type="caution">
    <text evidence="4">The sequence shown here is derived from an EMBL/GenBank/DDBJ whole genome shotgun (WGS) entry which is preliminary data.</text>
</comment>
<evidence type="ECO:0000256" key="1">
    <source>
        <dbReference type="ARBA" id="ARBA00022604"/>
    </source>
</evidence>
<reference evidence="4" key="1">
    <citation type="submission" date="2023-05" db="EMBL/GenBank/DDBJ databases">
        <title>Nepenthes gracilis genome sequencing.</title>
        <authorList>
            <person name="Fukushima K."/>
        </authorList>
    </citation>
    <scope>NUCLEOTIDE SEQUENCE</scope>
    <source>
        <strain evidence="4">SING2019-196</strain>
    </source>
</reference>
<gene>
    <name evidence="4" type="ORF">Nepgr_017884</name>
</gene>
<dbReference type="PANTHER" id="PTHR34045">
    <property type="entry name" value="OS03G0406300 PROTEIN"/>
    <property type="match status" value="1"/>
</dbReference>
<feature type="region of interest" description="Disordered" evidence="3">
    <location>
        <begin position="69"/>
        <end position="91"/>
    </location>
</feature>